<proteinExistence type="predicted"/>
<comment type="caution">
    <text evidence="1">The sequence shown here is derived from an EMBL/GenBank/DDBJ whole genome shotgun (WGS) entry which is preliminary data.</text>
</comment>
<dbReference type="GeneID" id="66503282"/>
<keyword evidence="2" id="KW-1185">Reference proteome</keyword>
<dbReference type="RefSeq" id="WP_043144646.1">
    <property type="nucleotide sequence ID" value="NZ_AP022337.1"/>
</dbReference>
<reference evidence="1 2" key="1">
    <citation type="submission" date="2014-10" db="EMBL/GenBank/DDBJ databases">
        <title>Genome sequence of Ponticoccus sp. strain UMTAT08 isolated from clonal culture of toxic dinoflagellate Alexandrium tamiyavanichii.</title>
        <authorList>
            <person name="Gan H.Y."/>
            <person name="Muhd D.-D."/>
            <person name="Mohd Noor M.E."/>
            <person name="Yeong Y.S."/>
            <person name="Usup G."/>
        </authorList>
    </citation>
    <scope>NUCLEOTIDE SEQUENCE [LARGE SCALE GENOMIC DNA]</scope>
    <source>
        <strain evidence="1 2">UMTAT08</strain>
    </source>
</reference>
<accession>A0A225PMI9</accession>
<gene>
    <name evidence="1" type="ORF">OA50_03965</name>
</gene>
<evidence type="ECO:0000313" key="2">
    <source>
        <dbReference type="Proteomes" id="UP000030960"/>
    </source>
</evidence>
<accession>A0A0B3RJQ8</accession>
<dbReference type="OrthoDB" id="7875516at2"/>
<protein>
    <submittedName>
        <fullName evidence="1">Uncharacterized protein</fullName>
    </submittedName>
</protein>
<dbReference type="AlphaFoldDB" id="A0A0B3RJQ8"/>
<evidence type="ECO:0000313" key="1">
    <source>
        <dbReference type="EMBL" id="KHQ51470.1"/>
    </source>
</evidence>
<dbReference type="PATRIC" id="fig|1515334.3.peg.3996"/>
<dbReference type="EMBL" id="JSUQ01000017">
    <property type="protein sequence ID" value="KHQ51470.1"/>
    <property type="molecule type" value="Genomic_DNA"/>
</dbReference>
<sequence length="96" mass="10452">MLRILAFSLAATLMAGTAEAQVRDALASDLRNFVEAFELSQVPATEQARLQVIVDHPEASHVAKVMAIHEILQDNGALRHVDMHGDAPTLHSSLRD</sequence>
<dbReference type="Proteomes" id="UP000030960">
    <property type="component" value="Unassembled WGS sequence"/>
</dbReference>
<organism evidence="1 2">
    <name type="scientific">Mameliella alba</name>
    <dbReference type="NCBI Taxonomy" id="561184"/>
    <lineage>
        <taxon>Bacteria</taxon>
        <taxon>Pseudomonadati</taxon>
        <taxon>Pseudomonadota</taxon>
        <taxon>Alphaproteobacteria</taxon>
        <taxon>Rhodobacterales</taxon>
        <taxon>Roseobacteraceae</taxon>
        <taxon>Mameliella</taxon>
    </lineage>
</organism>
<name>A0A0B3RJQ8_9RHOB</name>